<comment type="caution">
    <text evidence="1">The sequence shown here is derived from an EMBL/GenBank/DDBJ whole genome shotgun (WGS) entry which is preliminary data.</text>
</comment>
<feature type="non-terminal residue" evidence="1">
    <location>
        <position position="1"/>
    </location>
</feature>
<evidence type="ECO:0000313" key="1">
    <source>
        <dbReference type="EMBL" id="PNX70213.1"/>
    </source>
</evidence>
<reference evidence="1 2" key="1">
    <citation type="journal article" date="2014" name="Am. J. Bot.">
        <title>Genome assembly and annotation for red clover (Trifolium pratense; Fabaceae).</title>
        <authorList>
            <person name="Istvanek J."/>
            <person name="Jaros M."/>
            <person name="Krenek A."/>
            <person name="Repkova J."/>
        </authorList>
    </citation>
    <scope>NUCLEOTIDE SEQUENCE [LARGE SCALE GENOMIC DNA]</scope>
    <source>
        <strain evidence="2">cv. Tatra</strain>
        <tissue evidence="1">Young leaves</tissue>
    </source>
</reference>
<feature type="non-terminal residue" evidence="1">
    <location>
        <position position="50"/>
    </location>
</feature>
<sequence length="50" mass="5841">ELRQRITGAWRTGSELVANRFAVANLLVAQRTTPEKYLFLSFLRRFNIES</sequence>
<dbReference type="AlphaFoldDB" id="A0A2K3KV87"/>
<dbReference type="Proteomes" id="UP000236291">
    <property type="component" value="Unassembled WGS sequence"/>
</dbReference>
<protein>
    <submittedName>
        <fullName evidence="1">Uncharacterized protein</fullName>
    </submittedName>
</protein>
<name>A0A2K3KV87_TRIPR</name>
<proteinExistence type="predicted"/>
<accession>A0A2K3KV87</accession>
<reference evidence="1 2" key="2">
    <citation type="journal article" date="2017" name="Front. Plant Sci.">
        <title>Gene Classification and Mining of Molecular Markers Useful in Red Clover (Trifolium pratense) Breeding.</title>
        <authorList>
            <person name="Istvanek J."/>
            <person name="Dluhosova J."/>
            <person name="Dluhos P."/>
            <person name="Patkova L."/>
            <person name="Nedelnik J."/>
            <person name="Repkova J."/>
        </authorList>
    </citation>
    <scope>NUCLEOTIDE SEQUENCE [LARGE SCALE GENOMIC DNA]</scope>
    <source>
        <strain evidence="2">cv. Tatra</strain>
        <tissue evidence="1">Young leaves</tissue>
    </source>
</reference>
<evidence type="ECO:0000313" key="2">
    <source>
        <dbReference type="Proteomes" id="UP000236291"/>
    </source>
</evidence>
<dbReference type="EMBL" id="ASHM01266894">
    <property type="protein sequence ID" value="PNX70213.1"/>
    <property type="molecule type" value="Genomic_DNA"/>
</dbReference>
<gene>
    <name evidence="1" type="ORF">L195_g064749</name>
</gene>
<organism evidence="1 2">
    <name type="scientific">Trifolium pratense</name>
    <name type="common">Red clover</name>
    <dbReference type="NCBI Taxonomy" id="57577"/>
    <lineage>
        <taxon>Eukaryota</taxon>
        <taxon>Viridiplantae</taxon>
        <taxon>Streptophyta</taxon>
        <taxon>Embryophyta</taxon>
        <taxon>Tracheophyta</taxon>
        <taxon>Spermatophyta</taxon>
        <taxon>Magnoliopsida</taxon>
        <taxon>eudicotyledons</taxon>
        <taxon>Gunneridae</taxon>
        <taxon>Pentapetalae</taxon>
        <taxon>rosids</taxon>
        <taxon>fabids</taxon>
        <taxon>Fabales</taxon>
        <taxon>Fabaceae</taxon>
        <taxon>Papilionoideae</taxon>
        <taxon>50 kb inversion clade</taxon>
        <taxon>NPAAA clade</taxon>
        <taxon>Hologalegina</taxon>
        <taxon>IRL clade</taxon>
        <taxon>Trifolieae</taxon>
        <taxon>Trifolium</taxon>
    </lineage>
</organism>